<dbReference type="OrthoDB" id="2434756at2759"/>
<dbReference type="PANTHER" id="PTHR13338">
    <property type="entry name" value="UPF0240 PROTEIN"/>
    <property type="match status" value="1"/>
</dbReference>
<dbReference type="AlphaFoldDB" id="A0A0L7QPF3"/>
<dbReference type="GO" id="GO:0005739">
    <property type="term" value="C:mitochondrion"/>
    <property type="evidence" value="ECO:0007669"/>
    <property type="project" value="TreeGrafter"/>
</dbReference>
<dbReference type="PANTHER" id="PTHR13338:SF4">
    <property type="entry name" value="NADH DEHYDROGENASE [UBIQUINONE] 1 ALPHA SUBCOMPLEX ASSEMBLY FACTOR 4"/>
    <property type="match status" value="1"/>
</dbReference>
<reference evidence="1 2" key="1">
    <citation type="submission" date="2015-07" db="EMBL/GenBank/DDBJ databases">
        <title>The genome of Habropoda laboriosa.</title>
        <authorList>
            <person name="Pan H."/>
            <person name="Kapheim K."/>
        </authorList>
    </citation>
    <scope>NUCLEOTIDE SEQUENCE [LARGE SCALE GENOMIC DNA]</scope>
    <source>
        <strain evidence="1">0110345459</strain>
    </source>
</reference>
<evidence type="ECO:0000313" key="1">
    <source>
        <dbReference type="EMBL" id="KOC60515.1"/>
    </source>
</evidence>
<name>A0A0L7QPF3_9HYME</name>
<dbReference type="STRING" id="597456.A0A0L7QPF3"/>
<dbReference type="Proteomes" id="UP000053825">
    <property type="component" value="Unassembled WGS sequence"/>
</dbReference>
<dbReference type="InterPro" id="IPR009622">
    <property type="entry name" value="NDUFAF4"/>
</dbReference>
<dbReference type="EMBL" id="KQ414815">
    <property type="protein sequence ID" value="KOC60515.1"/>
    <property type="molecule type" value="Genomic_DNA"/>
</dbReference>
<proteinExistence type="predicted"/>
<protein>
    <submittedName>
        <fullName evidence="1">Protein NDUFAF4 like protein</fullName>
    </submittedName>
</protein>
<sequence>MGKVYSLLTRPIRTFNIENRARRVISRNKPVPAPQYKAVEKQRELVNKLKPDFMETHNKENVQLHEHLKSIFVTSNDPQIDQKVGTIISSEESTKNKCTFKEVINFLNMYQNNPVESTIDEISQKYELDKEVVENIVKHFGILNSANLADLQLKSDADARIE</sequence>
<dbReference type="Pfam" id="PF06784">
    <property type="entry name" value="UPF0240"/>
    <property type="match status" value="2"/>
</dbReference>
<dbReference type="GO" id="GO:0032981">
    <property type="term" value="P:mitochondrial respiratory chain complex I assembly"/>
    <property type="evidence" value="ECO:0007669"/>
    <property type="project" value="InterPro"/>
</dbReference>
<accession>A0A0L7QPF3</accession>
<organism evidence="1 2">
    <name type="scientific">Habropoda laboriosa</name>
    <dbReference type="NCBI Taxonomy" id="597456"/>
    <lineage>
        <taxon>Eukaryota</taxon>
        <taxon>Metazoa</taxon>
        <taxon>Ecdysozoa</taxon>
        <taxon>Arthropoda</taxon>
        <taxon>Hexapoda</taxon>
        <taxon>Insecta</taxon>
        <taxon>Pterygota</taxon>
        <taxon>Neoptera</taxon>
        <taxon>Endopterygota</taxon>
        <taxon>Hymenoptera</taxon>
        <taxon>Apocrita</taxon>
        <taxon>Aculeata</taxon>
        <taxon>Apoidea</taxon>
        <taxon>Anthophila</taxon>
        <taxon>Apidae</taxon>
        <taxon>Habropoda</taxon>
    </lineage>
</organism>
<gene>
    <name evidence="1" type="ORF">WH47_08004</name>
</gene>
<evidence type="ECO:0000313" key="2">
    <source>
        <dbReference type="Proteomes" id="UP000053825"/>
    </source>
</evidence>
<keyword evidence="2" id="KW-1185">Reference proteome</keyword>